<dbReference type="Pfam" id="PF20154">
    <property type="entry name" value="LNT_N"/>
    <property type="match status" value="1"/>
</dbReference>
<comment type="pathway">
    <text evidence="9">Protein modification; lipoprotein biosynthesis (N-acyl transfer).</text>
</comment>
<reference evidence="11 12" key="2">
    <citation type="submission" date="2019-09" db="EMBL/GenBank/DDBJ databases">
        <title>Complete Genome Sequence and Methylome Analysis of free living Spirochaetas.</title>
        <authorList>
            <person name="Leshcheva N."/>
            <person name="Mikheeva N."/>
        </authorList>
    </citation>
    <scope>NUCLEOTIDE SEQUENCE [LARGE SCALE GENOMIC DNA]</scope>
    <source>
        <strain evidence="11 12">P</strain>
    </source>
</reference>
<dbReference type="RefSeq" id="WP_149568425.1">
    <property type="nucleotide sequence ID" value="NZ_CP035807.1"/>
</dbReference>
<evidence type="ECO:0000256" key="1">
    <source>
        <dbReference type="ARBA" id="ARBA00004651"/>
    </source>
</evidence>
<evidence type="ECO:0000256" key="5">
    <source>
        <dbReference type="ARBA" id="ARBA00022692"/>
    </source>
</evidence>
<dbReference type="NCBIfam" id="TIGR00546">
    <property type="entry name" value="lnt"/>
    <property type="match status" value="1"/>
</dbReference>
<keyword evidence="6 9" id="KW-1133">Transmembrane helix</keyword>
<dbReference type="InterPro" id="IPR045378">
    <property type="entry name" value="LNT_N"/>
</dbReference>
<evidence type="ECO:0000256" key="8">
    <source>
        <dbReference type="ARBA" id="ARBA00023315"/>
    </source>
</evidence>
<feature type="transmembrane region" description="Helical" evidence="9">
    <location>
        <begin position="172"/>
        <end position="192"/>
    </location>
</feature>
<comment type="similarity">
    <text evidence="2 9">Belongs to the CN hydrolase family. Apolipoprotein N-acyltransferase subfamily.</text>
</comment>
<dbReference type="AlphaFoldDB" id="A0A5C1QER4"/>
<dbReference type="OrthoDB" id="9811121at2"/>
<keyword evidence="5 9" id="KW-0812">Transmembrane</keyword>
<dbReference type="InterPro" id="IPR003010">
    <property type="entry name" value="C-N_Hydrolase"/>
</dbReference>
<keyword evidence="3 9" id="KW-1003">Cell membrane</keyword>
<dbReference type="GO" id="GO:0042158">
    <property type="term" value="P:lipoprotein biosynthetic process"/>
    <property type="evidence" value="ECO:0007669"/>
    <property type="project" value="UniProtKB-UniRule"/>
</dbReference>
<evidence type="ECO:0000313" key="11">
    <source>
        <dbReference type="EMBL" id="QEN05184.1"/>
    </source>
</evidence>
<feature type="domain" description="CN hydrolase" evidence="10">
    <location>
        <begin position="203"/>
        <end position="462"/>
    </location>
</feature>
<accession>A0A5C1QER4</accession>
<evidence type="ECO:0000256" key="9">
    <source>
        <dbReference type="HAMAP-Rule" id="MF_01148"/>
    </source>
</evidence>
<dbReference type="CDD" id="cd07571">
    <property type="entry name" value="ALP_N-acyl_transferase"/>
    <property type="match status" value="1"/>
</dbReference>
<dbReference type="Pfam" id="PF00795">
    <property type="entry name" value="CN_hydrolase"/>
    <property type="match status" value="1"/>
</dbReference>
<feature type="transmembrane region" description="Helical" evidence="9">
    <location>
        <begin position="140"/>
        <end position="160"/>
    </location>
</feature>
<evidence type="ECO:0000259" key="10">
    <source>
        <dbReference type="PROSITE" id="PS50263"/>
    </source>
</evidence>
<evidence type="ECO:0000256" key="4">
    <source>
        <dbReference type="ARBA" id="ARBA00022679"/>
    </source>
</evidence>
<comment type="catalytic activity">
    <reaction evidence="9">
        <text>N-terminal S-1,2-diacyl-sn-glyceryl-L-cysteinyl-[lipoprotein] + a glycerophospholipid = N-acyl-S-1,2-diacyl-sn-glyceryl-L-cysteinyl-[lipoprotein] + a 2-acyl-sn-glycero-3-phospholipid + H(+)</text>
        <dbReference type="Rhea" id="RHEA:48228"/>
        <dbReference type="Rhea" id="RHEA-COMP:14681"/>
        <dbReference type="Rhea" id="RHEA-COMP:14684"/>
        <dbReference type="ChEBI" id="CHEBI:15378"/>
        <dbReference type="ChEBI" id="CHEBI:136912"/>
        <dbReference type="ChEBI" id="CHEBI:140656"/>
        <dbReference type="ChEBI" id="CHEBI:140657"/>
        <dbReference type="ChEBI" id="CHEBI:140660"/>
        <dbReference type="EC" id="2.3.1.269"/>
    </reaction>
</comment>
<feature type="transmembrane region" description="Helical" evidence="9">
    <location>
        <begin position="65"/>
        <end position="85"/>
    </location>
</feature>
<keyword evidence="8 9" id="KW-0012">Acyltransferase</keyword>
<dbReference type="KEGG" id="sper:EW093_10830"/>
<dbReference type="EMBL" id="CP035807">
    <property type="protein sequence ID" value="QEN05184.1"/>
    <property type="molecule type" value="Genomic_DNA"/>
</dbReference>
<evidence type="ECO:0000256" key="3">
    <source>
        <dbReference type="ARBA" id="ARBA00022475"/>
    </source>
</evidence>
<proteinExistence type="inferred from homology"/>
<dbReference type="HAMAP" id="MF_01148">
    <property type="entry name" value="Lnt"/>
    <property type="match status" value="1"/>
</dbReference>
<evidence type="ECO:0000256" key="7">
    <source>
        <dbReference type="ARBA" id="ARBA00023136"/>
    </source>
</evidence>
<dbReference type="InterPro" id="IPR036526">
    <property type="entry name" value="C-N_Hydrolase_sf"/>
</dbReference>
<dbReference type="PANTHER" id="PTHR38686:SF1">
    <property type="entry name" value="APOLIPOPROTEIN N-ACYLTRANSFERASE"/>
    <property type="match status" value="1"/>
</dbReference>
<dbReference type="Gene3D" id="3.60.110.10">
    <property type="entry name" value="Carbon-nitrogen hydrolase"/>
    <property type="match status" value="1"/>
</dbReference>
<dbReference type="UniPathway" id="UPA00666"/>
<dbReference type="InterPro" id="IPR004563">
    <property type="entry name" value="Apolipo_AcylTrfase"/>
</dbReference>
<evidence type="ECO:0000256" key="6">
    <source>
        <dbReference type="ARBA" id="ARBA00022989"/>
    </source>
</evidence>
<evidence type="ECO:0000256" key="2">
    <source>
        <dbReference type="ARBA" id="ARBA00010065"/>
    </source>
</evidence>
<dbReference type="EC" id="2.3.1.269" evidence="9"/>
<dbReference type="PANTHER" id="PTHR38686">
    <property type="entry name" value="APOLIPOPROTEIN N-ACYLTRANSFERASE"/>
    <property type="match status" value="1"/>
</dbReference>
<dbReference type="GO" id="GO:0005886">
    <property type="term" value="C:plasma membrane"/>
    <property type="evidence" value="ECO:0007669"/>
    <property type="project" value="UniProtKB-SubCell"/>
</dbReference>
<dbReference type="Proteomes" id="UP000323824">
    <property type="component" value="Chromosome"/>
</dbReference>
<name>A0A5C1QER4_9SPIO</name>
<dbReference type="PROSITE" id="PS50263">
    <property type="entry name" value="CN_HYDROLASE"/>
    <property type="match status" value="1"/>
</dbReference>
<gene>
    <name evidence="9 11" type="primary">lnt</name>
    <name evidence="11" type="ORF">EW093_10830</name>
</gene>
<feature type="transmembrane region" description="Helical" evidence="9">
    <location>
        <begin position="41"/>
        <end position="59"/>
    </location>
</feature>
<protein>
    <recommendedName>
        <fullName evidence="9">Apolipoprotein N-acyltransferase</fullName>
        <shortName evidence="9">ALP N-acyltransferase</shortName>
        <ecNumber evidence="9">2.3.1.269</ecNumber>
    </recommendedName>
</protein>
<feature type="transmembrane region" description="Helical" evidence="9">
    <location>
        <begin position="12"/>
        <end position="32"/>
    </location>
</feature>
<comment type="subcellular location">
    <subcellularLocation>
        <location evidence="1 9">Cell membrane</location>
        <topology evidence="1 9">Multi-pass membrane protein</topology>
    </subcellularLocation>
</comment>
<keyword evidence="7 9" id="KW-0472">Membrane</keyword>
<sequence>MLLFALSFPGYFNSDGLAFLSFLVPIPLYVLVGRINYKESVLYGFTYGSGSYLLFNYWLKSFDPVSFSVLPTIIGSYYLLLFLLLKFIYNNFKRFTYIPLTLSWLAFEIFKGENIIGYTYGTIAHSMYKTHIFTGISDITGVYVLSLLIIYPGVFISFLIIRGKNSISSRELKLNIIIYFLILSSSIIYTLINRVDYSKSDTIRTSLVQHNIDSWATGSNQVYKETLDELINLSNRSRDLEPELIIWSETAFVPALEWHKKHKKNMFRFNLVERLEKYISDYNTDFIFGANETIGLEEGEQVFYNSAYNYSPNEKTEKYRKNVLVPFTERFPFPNLLPWLHSYIKSIGGKDLTPGEEVNNFNVNQYNLTPLICYEDTFGYQVRKGISSGGDLIVNMTNDAWSSEEACSKQHLSAALFRSIENRRSFIRVGTGGYSCVIDPNGKILVSIPVLTKGELTYDVPVYNDKTTFYTKYGGVVQYILLSILIILILSRPIKSILPALQQE</sequence>
<keyword evidence="11" id="KW-0449">Lipoprotein</keyword>
<comment type="function">
    <text evidence="9">Catalyzes the phospholipid dependent N-acylation of the N-terminal cysteine of apolipoprotein, the last step in lipoprotein maturation.</text>
</comment>
<keyword evidence="4 9" id="KW-0808">Transferase</keyword>
<dbReference type="SUPFAM" id="SSF56317">
    <property type="entry name" value="Carbon-nitrogen hydrolase"/>
    <property type="match status" value="1"/>
</dbReference>
<organism evidence="11 12">
    <name type="scientific">Thiospirochaeta perfilievii</name>
    <dbReference type="NCBI Taxonomy" id="252967"/>
    <lineage>
        <taxon>Bacteria</taxon>
        <taxon>Pseudomonadati</taxon>
        <taxon>Spirochaetota</taxon>
        <taxon>Spirochaetia</taxon>
        <taxon>Spirochaetales</taxon>
        <taxon>Spirochaetaceae</taxon>
        <taxon>Thiospirochaeta</taxon>
    </lineage>
</organism>
<keyword evidence="12" id="KW-1185">Reference proteome</keyword>
<dbReference type="GO" id="GO:0016410">
    <property type="term" value="F:N-acyltransferase activity"/>
    <property type="evidence" value="ECO:0007669"/>
    <property type="project" value="UniProtKB-UniRule"/>
</dbReference>
<evidence type="ECO:0000313" key="12">
    <source>
        <dbReference type="Proteomes" id="UP000323824"/>
    </source>
</evidence>
<reference evidence="11 12" key="1">
    <citation type="submission" date="2019-02" db="EMBL/GenBank/DDBJ databases">
        <authorList>
            <person name="Fomenkov A."/>
            <person name="Dubinina G."/>
            <person name="Grabovich M."/>
            <person name="Vincze T."/>
            <person name="Roberts R.J."/>
        </authorList>
    </citation>
    <scope>NUCLEOTIDE SEQUENCE [LARGE SCALE GENOMIC DNA]</scope>
    <source>
        <strain evidence="11 12">P</strain>
    </source>
</reference>
<feature type="transmembrane region" description="Helical" evidence="9">
    <location>
        <begin position="473"/>
        <end position="491"/>
    </location>
</feature>